<dbReference type="Pfam" id="PF08909">
    <property type="entry name" value="DUF1854"/>
    <property type="match status" value="1"/>
</dbReference>
<dbReference type="KEGG" id="melm:C7H73_14600"/>
<dbReference type="Proteomes" id="UP000241829">
    <property type="component" value="Chromosome"/>
</dbReference>
<keyword evidence="3" id="KW-1185">Reference proteome</keyword>
<dbReference type="OrthoDB" id="212426at2"/>
<dbReference type="InterPro" id="IPR015005">
    <property type="entry name" value="DUF1854"/>
</dbReference>
<protein>
    <submittedName>
        <fullName evidence="2">DUF1854 domain-containing protein</fullName>
    </submittedName>
</protein>
<dbReference type="EMBL" id="CP027792">
    <property type="protein sequence ID" value="AVP58775.1"/>
    <property type="molecule type" value="Genomic_DNA"/>
</dbReference>
<reference evidence="3" key="1">
    <citation type="submission" date="2018-03" db="EMBL/GenBank/DDBJ databases">
        <title>Genome sequencing of Melaminivora sp. strain SC2-7.</title>
        <authorList>
            <person name="Kim S.-J."/>
            <person name="Heo J."/>
            <person name="Ahn J.-H."/>
            <person name="Kwon S.-W."/>
        </authorList>
    </citation>
    <scope>NUCLEOTIDE SEQUENCE [LARGE SCALE GENOMIC DNA]</scope>
    <source>
        <strain evidence="3">SC2-7</strain>
    </source>
</reference>
<sequence>MAQDTSHASAPQGDITLMRNAHGRLVLQLPDGTQHEGVTPVRAFPVAAPDEGVSLVGADGREIAWLPRLGGVPAPVQALVREELAAREFVPVITRLVSVSGFATPSTWQVETDRGPAELVLKGEEDIRRLDERTHLLITASGGLQFRVPDTGALDRASRKLLERFL</sequence>
<evidence type="ECO:0000313" key="3">
    <source>
        <dbReference type="Proteomes" id="UP000241829"/>
    </source>
</evidence>
<name>A0A2P1NNZ0_9BURK</name>
<accession>A0A2P1NNZ0</accession>
<evidence type="ECO:0000313" key="2">
    <source>
        <dbReference type="EMBL" id="AVP58775.1"/>
    </source>
</evidence>
<dbReference type="AlphaFoldDB" id="A0A2P1NNZ0"/>
<organism evidence="2 3">
    <name type="scientific">Pulveribacter suum</name>
    <dbReference type="NCBI Taxonomy" id="2116657"/>
    <lineage>
        <taxon>Bacteria</taxon>
        <taxon>Pseudomonadati</taxon>
        <taxon>Pseudomonadota</taxon>
        <taxon>Betaproteobacteria</taxon>
        <taxon>Burkholderiales</taxon>
        <taxon>Comamonadaceae</taxon>
        <taxon>Pulveribacter</taxon>
    </lineage>
</organism>
<proteinExistence type="predicted"/>
<dbReference type="RefSeq" id="WP_106847323.1">
    <property type="nucleotide sequence ID" value="NZ_CP027792.1"/>
</dbReference>
<gene>
    <name evidence="2" type="ORF">C7H73_14600</name>
</gene>
<feature type="domain" description="DUF1854" evidence="1">
    <location>
        <begin position="35"/>
        <end position="165"/>
    </location>
</feature>
<evidence type="ECO:0000259" key="1">
    <source>
        <dbReference type="Pfam" id="PF08909"/>
    </source>
</evidence>